<comment type="caution">
    <text evidence="1">The sequence shown here is derived from an EMBL/GenBank/DDBJ whole genome shotgun (WGS) entry which is preliminary data.</text>
</comment>
<dbReference type="Proteomes" id="UP000192411">
    <property type="component" value="Unassembled WGS sequence"/>
</dbReference>
<name>A0A1X0JFL9_9MYCO</name>
<evidence type="ECO:0000313" key="2">
    <source>
        <dbReference type="Proteomes" id="UP000192411"/>
    </source>
</evidence>
<proteinExistence type="predicted"/>
<sequence>MPDKQAWLDERAAVLIARISDRGMVLSHEAACTLLAERHATVASQLGISERSAQPLLDHAALDALADEIVASFTDEEPGENLFALARTVHISVSVFGRLISGLAETLLFYQSTTATTAAERAARQRETAQLLSIAGMIQAEHTQGPIAAPPALLARIARTLTTAADLTDNDALTQALRRDATRARTAATAARPSH</sequence>
<evidence type="ECO:0000313" key="1">
    <source>
        <dbReference type="EMBL" id="ORB61316.1"/>
    </source>
</evidence>
<gene>
    <name evidence="1" type="ORF">BST47_28345</name>
</gene>
<organism evidence="1 2">
    <name type="scientific">Mycolicibacterium tusciae</name>
    <dbReference type="NCBI Taxonomy" id="75922"/>
    <lineage>
        <taxon>Bacteria</taxon>
        <taxon>Bacillati</taxon>
        <taxon>Actinomycetota</taxon>
        <taxon>Actinomycetes</taxon>
        <taxon>Mycobacteriales</taxon>
        <taxon>Mycobacteriaceae</taxon>
        <taxon>Mycolicibacterium</taxon>
    </lineage>
</organism>
<keyword evidence="2" id="KW-1185">Reference proteome</keyword>
<dbReference type="OrthoDB" id="3788709at2"/>
<dbReference type="EMBL" id="MVIM01000026">
    <property type="protein sequence ID" value="ORB61316.1"/>
    <property type="molecule type" value="Genomic_DNA"/>
</dbReference>
<protein>
    <submittedName>
        <fullName evidence="1">Uncharacterized protein</fullName>
    </submittedName>
</protein>
<reference evidence="1 2" key="1">
    <citation type="submission" date="2017-02" db="EMBL/GenBank/DDBJ databases">
        <title>The new phylogeny of genus Mycobacterium.</title>
        <authorList>
            <person name="Tortoli E."/>
            <person name="Trovato A."/>
            <person name="Cirillo D.M."/>
        </authorList>
    </citation>
    <scope>NUCLEOTIDE SEQUENCE [LARGE SCALE GENOMIC DNA]</scope>
    <source>
        <strain evidence="1 2">DSM 44338</strain>
    </source>
</reference>
<dbReference type="AlphaFoldDB" id="A0A1X0JFL9"/>
<accession>A0A1X0JFL9</accession>